<accession>A0A934QFA1</accession>
<protein>
    <submittedName>
        <fullName evidence="1">Uncharacterized protein</fullName>
    </submittedName>
</protein>
<evidence type="ECO:0000313" key="1">
    <source>
        <dbReference type="EMBL" id="MBK0422739.1"/>
    </source>
</evidence>
<name>A0A934QFA1_9MICO</name>
<gene>
    <name evidence="1" type="ORF">JD292_11715</name>
</gene>
<reference evidence="1" key="1">
    <citation type="submission" date="2020-12" db="EMBL/GenBank/DDBJ databases">
        <title>Leucobacter sp. CAS2, isolated from Chromium sludge.</title>
        <authorList>
            <person name="Xu Z."/>
        </authorList>
    </citation>
    <scope>NUCLEOTIDE SEQUENCE</scope>
    <source>
        <strain evidence="1">CSA2</strain>
    </source>
</reference>
<dbReference type="EMBL" id="JAEHOI010000011">
    <property type="protein sequence ID" value="MBK0422739.1"/>
    <property type="molecule type" value="Genomic_DNA"/>
</dbReference>
<comment type="caution">
    <text evidence="1">The sequence shown here is derived from an EMBL/GenBank/DDBJ whole genome shotgun (WGS) entry which is preliminary data.</text>
</comment>
<evidence type="ECO:0000313" key="2">
    <source>
        <dbReference type="Proteomes" id="UP000618733"/>
    </source>
</evidence>
<sequence>MVASYLARRPLQERVLSQVDWPRERSTNRRFDLDWLDRRTRGRVSYAEQLLIERAFRNGFPGSGLFEPGVRPEVRVEFHRQRRIHQWGLNYLREPENVLRLGAVRGVHYREWGGHVDQLSLDGHLDEALDLVYELIDAAHRCEPAELQADAARSLYVKAAVVLQQQEQLDAADDLVAMASRRRPARRLSAGHPVAGKLAAQREAAAGALEETEVARSEGIFYI</sequence>
<keyword evidence="2" id="KW-1185">Reference proteome</keyword>
<organism evidence="1 2">
    <name type="scientific">Leucobacter edaphi</name>
    <dbReference type="NCBI Taxonomy" id="2796472"/>
    <lineage>
        <taxon>Bacteria</taxon>
        <taxon>Bacillati</taxon>
        <taxon>Actinomycetota</taxon>
        <taxon>Actinomycetes</taxon>
        <taxon>Micrococcales</taxon>
        <taxon>Microbacteriaceae</taxon>
        <taxon>Leucobacter</taxon>
    </lineage>
</organism>
<dbReference type="Proteomes" id="UP000618733">
    <property type="component" value="Unassembled WGS sequence"/>
</dbReference>
<proteinExistence type="predicted"/>
<dbReference type="AlphaFoldDB" id="A0A934QFA1"/>
<dbReference type="RefSeq" id="WP_200132927.1">
    <property type="nucleotide sequence ID" value="NZ_JAEHOI010000011.1"/>
</dbReference>